<feature type="region of interest" description="Disordered" evidence="2">
    <location>
        <begin position="57"/>
        <end position="110"/>
    </location>
</feature>
<gene>
    <name evidence="4" type="ORF">ZIOFF_018942</name>
</gene>
<dbReference type="InterPro" id="IPR002048">
    <property type="entry name" value="EF_hand_dom"/>
</dbReference>
<comment type="caution">
    <text evidence="4">The sequence shown here is derived from an EMBL/GenBank/DDBJ whole genome shotgun (WGS) entry which is preliminary data.</text>
</comment>
<evidence type="ECO:0000313" key="5">
    <source>
        <dbReference type="Proteomes" id="UP000734854"/>
    </source>
</evidence>
<evidence type="ECO:0000256" key="2">
    <source>
        <dbReference type="SAM" id="MobiDB-lite"/>
    </source>
</evidence>
<organism evidence="4 5">
    <name type="scientific">Zingiber officinale</name>
    <name type="common">Ginger</name>
    <name type="synonym">Amomum zingiber</name>
    <dbReference type="NCBI Taxonomy" id="94328"/>
    <lineage>
        <taxon>Eukaryota</taxon>
        <taxon>Viridiplantae</taxon>
        <taxon>Streptophyta</taxon>
        <taxon>Embryophyta</taxon>
        <taxon>Tracheophyta</taxon>
        <taxon>Spermatophyta</taxon>
        <taxon>Magnoliopsida</taxon>
        <taxon>Liliopsida</taxon>
        <taxon>Zingiberales</taxon>
        <taxon>Zingiberaceae</taxon>
        <taxon>Zingiber</taxon>
    </lineage>
</organism>
<dbReference type="GO" id="GO:0005509">
    <property type="term" value="F:calcium ion binding"/>
    <property type="evidence" value="ECO:0007669"/>
    <property type="project" value="InterPro"/>
</dbReference>
<accession>A0A8J5H8X4</accession>
<dbReference type="GO" id="GO:0005771">
    <property type="term" value="C:multivesicular body"/>
    <property type="evidence" value="ECO:0007669"/>
    <property type="project" value="TreeGrafter"/>
</dbReference>
<dbReference type="GO" id="GO:0032511">
    <property type="term" value="P:late endosome to vacuole transport via multivesicular body sorting pathway"/>
    <property type="evidence" value="ECO:0007669"/>
    <property type="project" value="InterPro"/>
</dbReference>
<sequence>MVGKLSTSNITGILQKLFMLQVSFLRYYINLVNFRMKLSKKQKYVVWKAADIRKALKEGRKPEPGPPGGDPDQSISSGLSSYTYGTQPSNGLPSSQQFDNASPQHIHKNSEGSEHFVDNYRNVDLPPKNADVTTSEVRPSSEYGILGQRNLTLASIDIGGQGVISWRRVDQPQAKPAVAQDPVNLEMLDIGIGDFQIPPPLEDQLAMTRSEEELCRMMVEVDSNGDGFISLEEFAEINTQTHGFIFFVLAALSCSRPSVDRRETSMSLLHQTHDDAVPP</sequence>
<dbReference type="SUPFAM" id="SSF47473">
    <property type="entry name" value="EF-hand"/>
    <property type="match status" value="1"/>
</dbReference>
<dbReference type="InterPro" id="IPR044538">
    <property type="entry name" value="Vta1-like"/>
</dbReference>
<feature type="domain" description="EF-hand" evidence="3">
    <location>
        <begin position="209"/>
        <end position="244"/>
    </location>
</feature>
<dbReference type="CDD" id="cd00051">
    <property type="entry name" value="EFh"/>
    <property type="match status" value="1"/>
</dbReference>
<keyword evidence="1" id="KW-0106">Calcium</keyword>
<evidence type="ECO:0000259" key="3">
    <source>
        <dbReference type="PROSITE" id="PS50222"/>
    </source>
</evidence>
<keyword evidence="5" id="KW-1185">Reference proteome</keyword>
<name>A0A8J5H8X4_ZINOF</name>
<dbReference type="Gene3D" id="1.10.238.10">
    <property type="entry name" value="EF-hand"/>
    <property type="match status" value="1"/>
</dbReference>
<dbReference type="PROSITE" id="PS50222">
    <property type="entry name" value="EF_HAND_2"/>
    <property type="match status" value="1"/>
</dbReference>
<dbReference type="Proteomes" id="UP000734854">
    <property type="component" value="Unassembled WGS sequence"/>
</dbReference>
<proteinExistence type="predicted"/>
<dbReference type="PANTHER" id="PTHR46009:SF1">
    <property type="entry name" value="VACUOLAR PROTEIN SORTING-ASSOCIATED PROTEIN VTA1 HOMOLOG"/>
    <property type="match status" value="1"/>
</dbReference>
<reference evidence="4 5" key="1">
    <citation type="submission" date="2020-08" db="EMBL/GenBank/DDBJ databases">
        <title>Plant Genome Project.</title>
        <authorList>
            <person name="Zhang R.-G."/>
        </authorList>
    </citation>
    <scope>NUCLEOTIDE SEQUENCE [LARGE SCALE GENOMIC DNA]</scope>
    <source>
        <tissue evidence="4">Rhizome</tissue>
    </source>
</reference>
<dbReference type="PANTHER" id="PTHR46009">
    <property type="entry name" value="VACUOLAR PROTEIN SORTING-ASSOCIATED PROTEIN VTA1 HOMOLOG"/>
    <property type="match status" value="1"/>
</dbReference>
<dbReference type="InterPro" id="IPR018247">
    <property type="entry name" value="EF_Hand_1_Ca_BS"/>
</dbReference>
<dbReference type="InterPro" id="IPR011992">
    <property type="entry name" value="EF-hand-dom_pair"/>
</dbReference>
<dbReference type="PROSITE" id="PS00018">
    <property type="entry name" value="EF_HAND_1"/>
    <property type="match status" value="1"/>
</dbReference>
<evidence type="ECO:0000313" key="4">
    <source>
        <dbReference type="EMBL" id="KAG6521809.1"/>
    </source>
</evidence>
<evidence type="ECO:0000256" key="1">
    <source>
        <dbReference type="ARBA" id="ARBA00022837"/>
    </source>
</evidence>
<protein>
    <recommendedName>
        <fullName evidence="3">EF-hand domain-containing protein</fullName>
    </recommendedName>
</protein>
<dbReference type="EMBL" id="JACMSC010000005">
    <property type="protein sequence ID" value="KAG6521809.1"/>
    <property type="molecule type" value="Genomic_DNA"/>
</dbReference>
<dbReference type="AlphaFoldDB" id="A0A8J5H8X4"/>
<feature type="compositionally biased region" description="Polar residues" evidence="2">
    <location>
        <begin position="73"/>
        <end position="103"/>
    </location>
</feature>